<organism evidence="4 5">
    <name type="scientific">Mycolicibacterium grossiae</name>
    <dbReference type="NCBI Taxonomy" id="1552759"/>
    <lineage>
        <taxon>Bacteria</taxon>
        <taxon>Bacillati</taxon>
        <taxon>Actinomycetota</taxon>
        <taxon>Actinomycetes</taxon>
        <taxon>Mycobacteriales</taxon>
        <taxon>Mycobacteriaceae</taxon>
        <taxon>Mycolicibacterium</taxon>
    </lineage>
</organism>
<evidence type="ECO:0000313" key="4">
    <source>
        <dbReference type="EMBL" id="OFJ51619.1"/>
    </source>
</evidence>
<dbReference type="EMBL" id="MCHX01000061">
    <property type="protein sequence ID" value="OFJ51619.1"/>
    <property type="molecule type" value="Genomic_DNA"/>
</dbReference>
<evidence type="ECO:0000313" key="5">
    <source>
        <dbReference type="Proteomes" id="UP000178953"/>
    </source>
</evidence>
<keyword evidence="1" id="KW-0808">Transferase</keyword>
<dbReference type="SUPFAM" id="SSF55729">
    <property type="entry name" value="Acyl-CoA N-acyltransferases (Nat)"/>
    <property type="match status" value="1"/>
</dbReference>
<reference evidence="4 5" key="1">
    <citation type="submission" date="2016-09" db="EMBL/GenBank/DDBJ databases">
        <title>genome sequence of Mycobacterium sp. 739 SCH.</title>
        <authorList>
            <person name="Greninger A.L."/>
            <person name="Qin X."/>
            <person name="Jerome K."/>
            <person name="Vora S."/>
            <person name="Quinn K."/>
        </authorList>
    </citation>
    <scope>NUCLEOTIDE SEQUENCE [LARGE SCALE GENOMIC DNA]</scope>
    <source>
        <strain evidence="4 5">SCH</strain>
    </source>
</reference>
<protein>
    <recommendedName>
        <fullName evidence="3">N-acetyltransferase domain-containing protein</fullName>
    </recommendedName>
</protein>
<dbReference type="GO" id="GO:0016747">
    <property type="term" value="F:acyltransferase activity, transferring groups other than amino-acyl groups"/>
    <property type="evidence" value="ECO:0007669"/>
    <property type="project" value="InterPro"/>
</dbReference>
<sequence length="168" mass="17347">MRRTGATVAGRTEERLHVLGDLAAPAGVAGRARAGDAGDGELLADWSGRFFAETFGVPGVPAHGFVTAQRTAGSRFVLWLRDGMPVSLAMVRRPAAGVARIGPVYTPGAHRGHGYASAVTAAAAQQARAAGAADVVLFTDVANPVAGALYRRLGFVPRADWLAVDFAP</sequence>
<dbReference type="Gene3D" id="3.40.630.30">
    <property type="match status" value="1"/>
</dbReference>
<dbReference type="PROSITE" id="PS51186">
    <property type="entry name" value="GNAT"/>
    <property type="match status" value="1"/>
</dbReference>
<dbReference type="InterPro" id="IPR016181">
    <property type="entry name" value="Acyl_CoA_acyltransferase"/>
</dbReference>
<accession>A0A1E8Q0P5</accession>
<feature type="domain" description="N-acetyltransferase" evidence="3">
    <location>
        <begin position="30"/>
        <end position="168"/>
    </location>
</feature>
<proteinExistence type="predicted"/>
<comment type="caution">
    <text evidence="4">The sequence shown here is derived from an EMBL/GenBank/DDBJ whole genome shotgun (WGS) entry which is preliminary data.</text>
</comment>
<dbReference type="Pfam" id="PF00583">
    <property type="entry name" value="Acetyltransf_1"/>
    <property type="match status" value="1"/>
</dbReference>
<evidence type="ECO:0000256" key="1">
    <source>
        <dbReference type="ARBA" id="ARBA00022679"/>
    </source>
</evidence>
<evidence type="ECO:0000259" key="3">
    <source>
        <dbReference type="PROSITE" id="PS51186"/>
    </source>
</evidence>
<keyword evidence="5" id="KW-1185">Reference proteome</keyword>
<keyword evidence="2" id="KW-0012">Acyltransferase</keyword>
<dbReference type="Proteomes" id="UP000178953">
    <property type="component" value="Unassembled WGS sequence"/>
</dbReference>
<dbReference type="AlphaFoldDB" id="A0A1E8Q0P5"/>
<dbReference type="InterPro" id="IPR050832">
    <property type="entry name" value="Bact_Acetyltransf"/>
</dbReference>
<dbReference type="PANTHER" id="PTHR43877:SF2">
    <property type="entry name" value="AMINOALKYLPHOSPHONATE N-ACETYLTRANSFERASE-RELATED"/>
    <property type="match status" value="1"/>
</dbReference>
<dbReference type="InterPro" id="IPR000182">
    <property type="entry name" value="GNAT_dom"/>
</dbReference>
<dbReference type="PANTHER" id="PTHR43877">
    <property type="entry name" value="AMINOALKYLPHOSPHONATE N-ACETYLTRANSFERASE-RELATED-RELATED"/>
    <property type="match status" value="1"/>
</dbReference>
<name>A0A1E8Q0P5_9MYCO</name>
<evidence type="ECO:0000256" key="2">
    <source>
        <dbReference type="ARBA" id="ARBA00023315"/>
    </source>
</evidence>
<gene>
    <name evidence="4" type="ORF">BEL07_22005</name>
</gene>